<dbReference type="CDD" id="cd00920">
    <property type="entry name" value="Cupredoxin"/>
    <property type="match status" value="1"/>
</dbReference>
<feature type="signal peptide" evidence="2">
    <location>
        <begin position="1"/>
        <end position="17"/>
    </location>
</feature>
<evidence type="ECO:0000313" key="4">
    <source>
        <dbReference type="Proteomes" id="UP001197093"/>
    </source>
</evidence>
<dbReference type="InterPro" id="IPR008972">
    <property type="entry name" value="Cupredoxin"/>
</dbReference>
<evidence type="ECO:0000256" key="2">
    <source>
        <dbReference type="SAM" id="SignalP"/>
    </source>
</evidence>
<evidence type="ECO:0000256" key="1">
    <source>
        <dbReference type="SAM" id="MobiDB-lite"/>
    </source>
</evidence>
<organism evidence="3 4">
    <name type="scientific">Staphylotrichum longicolle</name>
    <dbReference type="NCBI Taxonomy" id="669026"/>
    <lineage>
        <taxon>Eukaryota</taxon>
        <taxon>Fungi</taxon>
        <taxon>Dikarya</taxon>
        <taxon>Ascomycota</taxon>
        <taxon>Pezizomycotina</taxon>
        <taxon>Sordariomycetes</taxon>
        <taxon>Sordariomycetidae</taxon>
        <taxon>Sordariales</taxon>
        <taxon>Chaetomiaceae</taxon>
        <taxon>Staphylotrichum</taxon>
    </lineage>
</organism>
<dbReference type="Gene3D" id="2.60.40.420">
    <property type="entry name" value="Cupredoxins - blue copper proteins"/>
    <property type="match status" value="1"/>
</dbReference>
<feature type="compositionally biased region" description="Gly residues" evidence="1">
    <location>
        <begin position="167"/>
        <end position="178"/>
    </location>
</feature>
<gene>
    <name evidence="3" type="ORF">NEMBOFW57_006938</name>
</gene>
<dbReference type="PANTHER" id="PTHR34883">
    <property type="entry name" value="SERINE-RICH PROTEIN, PUTATIVE-RELATED-RELATED"/>
    <property type="match status" value="1"/>
</dbReference>
<keyword evidence="2" id="KW-0732">Signal</keyword>
<keyword evidence="4" id="KW-1185">Reference proteome</keyword>
<dbReference type="Proteomes" id="UP001197093">
    <property type="component" value="Unassembled WGS sequence"/>
</dbReference>
<proteinExistence type="predicted"/>
<feature type="chain" id="PRO_5042016262" description="Extracellular serine-rich protein" evidence="2">
    <location>
        <begin position="18"/>
        <end position="254"/>
    </location>
</feature>
<dbReference type="AlphaFoldDB" id="A0AAD4ETW5"/>
<dbReference type="EMBL" id="JAHCVI010000003">
    <property type="protein sequence ID" value="KAG7287427.1"/>
    <property type="molecule type" value="Genomic_DNA"/>
</dbReference>
<dbReference type="SUPFAM" id="SSF49503">
    <property type="entry name" value="Cupredoxins"/>
    <property type="match status" value="1"/>
</dbReference>
<evidence type="ECO:0000313" key="3">
    <source>
        <dbReference type="EMBL" id="KAG7287427.1"/>
    </source>
</evidence>
<name>A0AAD4ETW5_9PEZI</name>
<protein>
    <recommendedName>
        <fullName evidence="5">Extracellular serine-rich protein</fullName>
    </recommendedName>
</protein>
<reference evidence="3" key="1">
    <citation type="submission" date="2023-02" db="EMBL/GenBank/DDBJ databases">
        <authorList>
            <person name="Palmer J.M."/>
        </authorList>
    </citation>
    <scope>NUCLEOTIDE SEQUENCE</scope>
    <source>
        <strain evidence="3">FW57</strain>
    </source>
</reference>
<feature type="compositionally biased region" description="Low complexity" evidence="1">
    <location>
        <begin position="216"/>
        <end position="232"/>
    </location>
</feature>
<evidence type="ECO:0008006" key="5">
    <source>
        <dbReference type="Google" id="ProtNLM"/>
    </source>
</evidence>
<sequence length="254" mass="24680">MLSPATLLLATAALTAANTIPVSVGKDGLTFSPNVIRANVGDVIEFRFWPRNHSVVAGDFTNACRPAASNGFFSGFFPTQPNTVNDKVFQVTVSHTNPMPIYCSQNNGQHCKNGMVAVINPAGVGRLTLEAYTALARNAGNATSPQGGAFGGQVAPNEAATSSTASGSGGGSGGGGGSTAPSSAPTGSSETTTQGATTTAVPTTTTVTTGGGAAAGGATTTTTTGRPSGTGNAAAGVGVPVAGLVAVAVGAFFV</sequence>
<feature type="region of interest" description="Disordered" evidence="1">
    <location>
        <begin position="146"/>
        <end position="232"/>
    </location>
</feature>
<feature type="compositionally biased region" description="Low complexity" evidence="1">
    <location>
        <begin position="179"/>
        <end position="208"/>
    </location>
</feature>
<dbReference type="InterPro" id="IPR052953">
    <property type="entry name" value="Ser-rich/MCO-related"/>
</dbReference>
<accession>A0AAD4ETW5</accession>
<dbReference type="PANTHER" id="PTHR34883:SF17">
    <property type="entry name" value="CUPREDOXIN"/>
    <property type="match status" value="1"/>
</dbReference>
<comment type="caution">
    <text evidence="3">The sequence shown here is derived from an EMBL/GenBank/DDBJ whole genome shotgun (WGS) entry which is preliminary data.</text>
</comment>